<dbReference type="InterPro" id="IPR037401">
    <property type="entry name" value="SnoaL-like"/>
</dbReference>
<dbReference type="STRING" id="1137991.SAMN05660642_03304"/>
<sequence length="149" mass="15994">MAFDVERLLRLWSDPLPGDDAAAADAFRELYADPVTVNGAPIGAVDLVARARAVQHTFEPVRREVLSVVEEGDRVAVAFRMGGRQVGTWTTSAGPLPATGREFWLRVVDVLTLADGRITDIVMVADELGVLVALDAVRLRTPADAVTGD</sequence>
<evidence type="ECO:0000259" key="1">
    <source>
        <dbReference type="Pfam" id="PF12680"/>
    </source>
</evidence>
<evidence type="ECO:0000313" key="2">
    <source>
        <dbReference type="EMBL" id="SDM77161.1"/>
    </source>
</evidence>
<name>A0A1G9VYY9_9ACTN</name>
<accession>A0A1G9VYY9</accession>
<feature type="domain" description="SnoaL-like" evidence="1">
    <location>
        <begin position="21"/>
        <end position="120"/>
    </location>
</feature>
<keyword evidence="2" id="KW-0413">Isomerase</keyword>
<gene>
    <name evidence="2" type="ORF">SAMN05660642_03304</name>
</gene>
<dbReference type="InterPro" id="IPR032710">
    <property type="entry name" value="NTF2-like_dom_sf"/>
</dbReference>
<reference evidence="3" key="1">
    <citation type="submission" date="2016-10" db="EMBL/GenBank/DDBJ databases">
        <authorList>
            <person name="Varghese N."/>
            <person name="Submissions S."/>
        </authorList>
    </citation>
    <scope>NUCLEOTIDE SEQUENCE [LARGE SCALE GENOMIC DNA]</scope>
    <source>
        <strain evidence="3">DSM 45419</strain>
    </source>
</reference>
<protein>
    <submittedName>
        <fullName evidence="2">Ketosteroid isomerase-related protein</fullName>
    </submittedName>
</protein>
<dbReference type="Proteomes" id="UP000198680">
    <property type="component" value="Unassembled WGS sequence"/>
</dbReference>
<dbReference type="RefSeq" id="WP_091220691.1">
    <property type="nucleotide sequence ID" value="NZ_FNHE01000008.1"/>
</dbReference>
<proteinExistence type="predicted"/>
<keyword evidence="3" id="KW-1185">Reference proteome</keyword>
<organism evidence="2 3">
    <name type="scientific">Geodermatophilus siccatus</name>
    <dbReference type="NCBI Taxonomy" id="1137991"/>
    <lineage>
        <taxon>Bacteria</taxon>
        <taxon>Bacillati</taxon>
        <taxon>Actinomycetota</taxon>
        <taxon>Actinomycetes</taxon>
        <taxon>Geodermatophilales</taxon>
        <taxon>Geodermatophilaceae</taxon>
        <taxon>Geodermatophilus</taxon>
    </lineage>
</organism>
<dbReference type="OrthoDB" id="129343at2"/>
<evidence type="ECO:0000313" key="3">
    <source>
        <dbReference type="Proteomes" id="UP000198680"/>
    </source>
</evidence>
<dbReference type="SUPFAM" id="SSF54427">
    <property type="entry name" value="NTF2-like"/>
    <property type="match status" value="1"/>
</dbReference>
<dbReference type="GO" id="GO:0016853">
    <property type="term" value="F:isomerase activity"/>
    <property type="evidence" value="ECO:0007669"/>
    <property type="project" value="UniProtKB-KW"/>
</dbReference>
<dbReference type="EMBL" id="FNHE01000008">
    <property type="protein sequence ID" value="SDM77161.1"/>
    <property type="molecule type" value="Genomic_DNA"/>
</dbReference>
<dbReference type="Pfam" id="PF12680">
    <property type="entry name" value="SnoaL_2"/>
    <property type="match status" value="1"/>
</dbReference>
<dbReference type="AlphaFoldDB" id="A0A1G9VYY9"/>
<dbReference type="Gene3D" id="3.10.450.50">
    <property type="match status" value="1"/>
</dbReference>